<evidence type="ECO:0000256" key="1">
    <source>
        <dbReference type="SAM" id="MobiDB-lite"/>
    </source>
</evidence>
<comment type="caution">
    <text evidence="2">The sequence shown here is derived from an EMBL/GenBank/DDBJ whole genome shotgun (WGS) entry which is preliminary data.</text>
</comment>
<dbReference type="OrthoDB" id="100978at2759"/>
<dbReference type="AlphaFoldDB" id="A0A8T1WAI7"/>
<feature type="compositionally biased region" description="Low complexity" evidence="1">
    <location>
        <begin position="57"/>
        <end position="69"/>
    </location>
</feature>
<accession>A0A8T1WAI7</accession>
<feature type="region of interest" description="Disordered" evidence="1">
    <location>
        <begin position="32"/>
        <end position="101"/>
    </location>
</feature>
<proteinExistence type="predicted"/>
<name>A0A8T1WAI7_9STRA</name>
<protein>
    <submittedName>
        <fullName evidence="2">Uncharacterized protein</fullName>
    </submittedName>
</protein>
<sequence>MGASQSSVQLQPVRGPAALFNTGAGVIIRIPDPAGGGSTFDHNSRVSTTPASMVGESQQTTASTTSQQSHAAVVRPGERNQSLKGSIVYLKKPPRSSSHNL</sequence>
<gene>
    <name evidence="2" type="ORF">PHYPSEUDO_008143</name>
</gene>
<organism evidence="2 3">
    <name type="scientific">Phytophthora pseudosyringae</name>
    <dbReference type="NCBI Taxonomy" id="221518"/>
    <lineage>
        <taxon>Eukaryota</taxon>
        <taxon>Sar</taxon>
        <taxon>Stramenopiles</taxon>
        <taxon>Oomycota</taxon>
        <taxon>Peronosporomycetes</taxon>
        <taxon>Peronosporales</taxon>
        <taxon>Peronosporaceae</taxon>
        <taxon>Phytophthora</taxon>
    </lineage>
</organism>
<dbReference type="EMBL" id="JAGDFM010000033">
    <property type="protein sequence ID" value="KAG7390315.1"/>
    <property type="molecule type" value="Genomic_DNA"/>
</dbReference>
<reference evidence="2" key="1">
    <citation type="submission" date="2021-02" db="EMBL/GenBank/DDBJ databases">
        <authorList>
            <person name="Palmer J.M."/>
        </authorList>
    </citation>
    <scope>NUCLEOTIDE SEQUENCE</scope>
    <source>
        <strain evidence="2">SCRP734</strain>
    </source>
</reference>
<evidence type="ECO:0000313" key="3">
    <source>
        <dbReference type="Proteomes" id="UP000694044"/>
    </source>
</evidence>
<keyword evidence="3" id="KW-1185">Reference proteome</keyword>
<evidence type="ECO:0000313" key="2">
    <source>
        <dbReference type="EMBL" id="KAG7390315.1"/>
    </source>
</evidence>
<dbReference type="Proteomes" id="UP000694044">
    <property type="component" value="Unassembled WGS sequence"/>
</dbReference>